<organism evidence="1 2">
    <name type="scientific">Cloacibacillus porcorum</name>
    <dbReference type="NCBI Taxonomy" id="1197717"/>
    <lineage>
        <taxon>Bacteria</taxon>
        <taxon>Thermotogati</taxon>
        <taxon>Synergistota</taxon>
        <taxon>Synergistia</taxon>
        <taxon>Synergistales</taxon>
        <taxon>Synergistaceae</taxon>
        <taxon>Cloacibacillus</taxon>
    </lineage>
</organism>
<dbReference type="STRING" id="1197717.BED41_11105"/>
<dbReference type="KEGG" id="cpor:BED41_11105"/>
<dbReference type="EMBL" id="CP016757">
    <property type="protein sequence ID" value="ANZ46672.1"/>
    <property type="molecule type" value="Genomic_DNA"/>
</dbReference>
<evidence type="ECO:0000313" key="1">
    <source>
        <dbReference type="EMBL" id="ANZ46672.1"/>
    </source>
</evidence>
<evidence type="ECO:0000313" key="2">
    <source>
        <dbReference type="Proteomes" id="UP000093044"/>
    </source>
</evidence>
<dbReference type="Proteomes" id="UP000093044">
    <property type="component" value="Chromosome"/>
</dbReference>
<proteinExistence type="predicted"/>
<gene>
    <name evidence="1" type="ORF">BED41_11105</name>
</gene>
<dbReference type="InterPro" id="IPR026002">
    <property type="entry name" value="ATC_hydrolase-like"/>
</dbReference>
<name>A0A1B2I9N8_9BACT</name>
<reference evidence="1" key="1">
    <citation type="submission" date="2016-08" db="EMBL/GenBank/DDBJ databases">
        <title>Complete genome of Cloacibacillus porcorum.</title>
        <authorList>
            <person name="Looft T."/>
            <person name="Bayles D.O."/>
            <person name="Alt D.P."/>
        </authorList>
    </citation>
    <scope>NUCLEOTIDE SEQUENCE [LARGE SCALE GENOMIC DNA]</scope>
    <source>
        <strain evidence="1">CL-84</strain>
    </source>
</reference>
<keyword evidence="2" id="KW-1185">Reference proteome</keyword>
<accession>A0A1B2I9N8</accession>
<evidence type="ECO:0008006" key="3">
    <source>
        <dbReference type="Google" id="ProtNLM"/>
    </source>
</evidence>
<dbReference type="AlphaFoldDB" id="A0A1B2I9N8"/>
<protein>
    <recommendedName>
        <fullName evidence="3">L-2-amino-thiazoline-4-carboxylic acid hydrolase</fullName>
    </recommendedName>
</protein>
<sequence length="137" mass="15574">MGPLIRAFCREFGEERTYEIVRRTLKEVSREAGRELSERCGGGLDSLRKNCISRWGEGGAQKSTPKEDSEDCCSFDVTYCAFAEIYRELGYGDIGTIISCERDEAFLNGFDENLELVRSKTLMEGGDCCDFCYRKKK</sequence>
<dbReference type="Pfam" id="PF14196">
    <property type="entry name" value="ATC_hydrolase"/>
    <property type="match status" value="1"/>
</dbReference>